<proteinExistence type="predicted"/>
<dbReference type="EMBL" id="MN739211">
    <property type="protein sequence ID" value="QHS93905.1"/>
    <property type="molecule type" value="Genomic_DNA"/>
</dbReference>
<reference evidence="2" key="1">
    <citation type="journal article" date="2020" name="Nature">
        <title>Giant virus diversity and host interactions through global metagenomics.</title>
        <authorList>
            <person name="Schulz F."/>
            <person name="Roux S."/>
            <person name="Paez-Espino D."/>
            <person name="Jungbluth S."/>
            <person name="Walsh D.A."/>
            <person name="Denef V.J."/>
            <person name="McMahon K.D."/>
            <person name="Konstantinidis K.T."/>
            <person name="Eloe-Fadrosh E.A."/>
            <person name="Kyrpides N.C."/>
            <person name="Woyke T."/>
        </authorList>
    </citation>
    <scope>NUCLEOTIDE SEQUENCE</scope>
    <source>
        <strain evidence="2">GVMAG-M-3300018080-19</strain>
    </source>
</reference>
<evidence type="ECO:0000256" key="1">
    <source>
        <dbReference type="SAM" id="Coils"/>
    </source>
</evidence>
<accession>A0A6C0BNB7</accession>
<keyword evidence="1" id="KW-0175">Coiled coil</keyword>
<dbReference type="AlphaFoldDB" id="A0A6C0BNB7"/>
<evidence type="ECO:0000313" key="2">
    <source>
        <dbReference type="EMBL" id="QHS93905.1"/>
    </source>
</evidence>
<feature type="coiled-coil region" evidence="1">
    <location>
        <begin position="1"/>
        <end position="28"/>
    </location>
</feature>
<sequence length="92" mass="10441">MDQILAKLESIEARLTQMEARLTAIETSTDHMDEHIGFVHQVYEVVRMPFAQLFGAAPALRSVRFEKAPEKDLSVEQICTEEDLNSWPAPDP</sequence>
<protein>
    <submittedName>
        <fullName evidence="2">Uncharacterized protein</fullName>
    </submittedName>
</protein>
<name>A0A6C0BNB7_9ZZZZ</name>
<organism evidence="2">
    <name type="scientific">viral metagenome</name>
    <dbReference type="NCBI Taxonomy" id="1070528"/>
    <lineage>
        <taxon>unclassified sequences</taxon>
        <taxon>metagenomes</taxon>
        <taxon>organismal metagenomes</taxon>
    </lineage>
</organism>